<dbReference type="KEGG" id="uli:ETAA1_31810"/>
<accession>A0A517XUP2</accession>
<dbReference type="RefSeq" id="WP_145240005.1">
    <property type="nucleotide sequence ID" value="NZ_CP036273.1"/>
</dbReference>
<evidence type="ECO:0000313" key="4">
    <source>
        <dbReference type="Proteomes" id="UP000319576"/>
    </source>
</evidence>
<feature type="compositionally biased region" description="Low complexity" evidence="1">
    <location>
        <begin position="218"/>
        <end position="227"/>
    </location>
</feature>
<evidence type="ECO:0000256" key="1">
    <source>
        <dbReference type="SAM" id="MobiDB-lite"/>
    </source>
</evidence>
<organism evidence="3 4">
    <name type="scientific">Urbifossiella limnaea</name>
    <dbReference type="NCBI Taxonomy" id="2528023"/>
    <lineage>
        <taxon>Bacteria</taxon>
        <taxon>Pseudomonadati</taxon>
        <taxon>Planctomycetota</taxon>
        <taxon>Planctomycetia</taxon>
        <taxon>Gemmatales</taxon>
        <taxon>Gemmataceae</taxon>
        <taxon>Urbifossiella</taxon>
    </lineage>
</organism>
<feature type="region of interest" description="Disordered" evidence="1">
    <location>
        <begin position="41"/>
        <end position="66"/>
    </location>
</feature>
<feature type="region of interest" description="Disordered" evidence="1">
    <location>
        <begin position="191"/>
        <end position="227"/>
    </location>
</feature>
<dbReference type="OrthoDB" id="287427at2"/>
<keyword evidence="2" id="KW-0472">Membrane</keyword>
<evidence type="ECO:0000256" key="2">
    <source>
        <dbReference type="SAM" id="Phobius"/>
    </source>
</evidence>
<dbReference type="Proteomes" id="UP000319576">
    <property type="component" value="Chromosome"/>
</dbReference>
<feature type="region of interest" description="Disordered" evidence="1">
    <location>
        <begin position="85"/>
        <end position="104"/>
    </location>
</feature>
<name>A0A517XUP2_9BACT</name>
<keyword evidence="4" id="KW-1185">Reference proteome</keyword>
<feature type="compositionally biased region" description="Basic and acidic residues" evidence="1">
    <location>
        <begin position="202"/>
        <end position="217"/>
    </location>
</feature>
<evidence type="ECO:0000313" key="3">
    <source>
        <dbReference type="EMBL" id="QDU21216.1"/>
    </source>
</evidence>
<sequence length="485" mass="51040">MSATTFPCPFCGRKMGVGPDLLGRKVRCPNCKEVLVAPVPSPPAPPVAVAPPPPPPPPVPAADFPVFNLPNLEQQDSIFGEAAEQGDDVFGSDPGRLPVPEMPPVVSPPPPPVATFTPPVAEPAPPVAAHAAPAADPFAGFTAAPAYAPPAQPVAVPAPPAVPAAAANPWADFDQAAPPVATYAAPPAPIPAAVVPAAPPPEPRRRDRRPEREERPAPARGRPAPAAGGSLNTLIKIGFFALIPYALLMTVLAVYGLFVREGKPPEGHPLSLIPDGRGEFPPPDRKKTGKLAVPLDGPLPPELRAGLGKKVTVGDVEVEPVAVAVRKLSVVREPDRGKTQTQFLSRGVVLTLNVRNTSADLWFHPLDPAFNRKTFPSDVPPTALVVGKDTFAGGPVAWPFDKNVKRAYESAQAGDDQPLGPGESRKYVVTSDARDVVVKAVQGARDTMLWRVQVRRGLVEYRGREVPVTALIGVEFQASDVTEEN</sequence>
<dbReference type="EMBL" id="CP036273">
    <property type="protein sequence ID" value="QDU21216.1"/>
    <property type="molecule type" value="Genomic_DNA"/>
</dbReference>
<proteinExistence type="predicted"/>
<gene>
    <name evidence="3" type="ORF">ETAA1_31810</name>
</gene>
<reference evidence="3 4" key="1">
    <citation type="submission" date="2019-02" db="EMBL/GenBank/DDBJ databases">
        <title>Deep-cultivation of Planctomycetes and their phenomic and genomic characterization uncovers novel biology.</title>
        <authorList>
            <person name="Wiegand S."/>
            <person name="Jogler M."/>
            <person name="Boedeker C."/>
            <person name="Pinto D."/>
            <person name="Vollmers J."/>
            <person name="Rivas-Marin E."/>
            <person name="Kohn T."/>
            <person name="Peeters S.H."/>
            <person name="Heuer A."/>
            <person name="Rast P."/>
            <person name="Oberbeckmann S."/>
            <person name="Bunk B."/>
            <person name="Jeske O."/>
            <person name="Meyerdierks A."/>
            <person name="Storesund J.E."/>
            <person name="Kallscheuer N."/>
            <person name="Luecker S."/>
            <person name="Lage O.M."/>
            <person name="Pohl T."/>
            <person name="Merkel B.J."/>
            <person name="Hornburger P."/>
            <person name="Mueller R.-W."/>
            <person name="Bruemmer F."/>
            <person name="Labrenz M."/>
            <person name="Spormann A.M."/>
            <person name="Op den Camp H."/>
            <person name="Overmann J."/>
            <person name="Amann R."/>
            <person name="Jetten M.S.M."/>
            <person name="Mascher T."/>
            <person name="Medema M.H."/>
            <person name="Devos D.P."/>
            <person name="Kaster A.-K."/>
            <person name="Ovreas L."/>
            <person name="Rohde M."/>
            <person name="Galperin M.Y."/>
            <person name="Jogler C."/>
        </authorList>
    </citation>
    <scope>NUCLEOTIDE SEQUENCE [LARGE SCALE GENOMIC DNA]</scope>
    <source>
        <strain evidence="3 4">ETA_A1</strain>
    </source>
</reference>
<feature type="transmembrane region" description="Helical" evidence="2">
    <location>
        <begin position="237"/>
        <end position="258"/>
    </location>
</feature>
<keyword evidence="2" id="KW-0812">Transmembrane</keyword>
<keyword evidence="2" id="KW-1133">Transmembrane helix</keyword>
<protein>
    <submittedName>
        <fullName evidence="3">Uncharacterized protein</fullName>
    </submittedName>
</protein>
<dbReference type="AlphaFoldDB" id="A0A517XUP2"/>
<feature type="compositionally biased region" description="Pro residues" evidence="1">
    <location>
        <begin position="41"/>
        <end position="60"/>
    </location>
</feature>